<name>A0A1Y1HZF9_KLENI</name>
<evidence type="ECO:0000313" key="5">
    <source>
        <dbReference type="Proteomes" id="UP000054558"/>
    </source>
</evidence>
<dbReference type="InterPro" id="IPR009097">
    <property type="entry name" value="Cyclic_Pdiesterase"/>
</dbReference>
<keyword evidence="4" id="KW-0436">Ligase</keyword>
<dbReference type="PANTHER" id="PTHR37474:SF1">
    <property type="entry name" value="2'-5' RNA LIGASE FAMILY PROTEIN"/>
    <property type="match status" value="1"/>
</dbReference>
<reference evidence="4 5" key="1">
    <citation type="journal article" date="2014" name="Nat. Commun.">
        <title>Klebsormidium flaccidum genome reveals primary factors for plant terrestrial adaptation.</title>
        <authorList>
            <person name="Hori K."/>
            <person name="Maruyama F."/>
            <person name="Fujisawa T."/>
            <person name="Togashi T."/>
            <person name="Yamamoto N."/>
            <person name="Seo M."/>
            <person name="Sato S."/>
            <person name="Yamada T."/>
            <person name="Mori H."/>
            <person name="Tajima N."/>
            <person name="Moriyama T."/>
            <person name="Ikeuchi M."/>
            <person name="Watanabe M."/>
            <person name="Wada H."/>
            <person name="Kobayashi K."/>
            <person name="Saito M."/>
            <person name="Masuda T."/>
            <person name="Sasaki-Sekimoto Y."/>
            <person name="Mashiguchi K."/>
            <person name="Awai K."/>
            <person name="Shimojima M."/>
            <person name="Masuda S."/>
            <person name="Iwai M."/>
            <person name="Nobusawa T."/>
            <person name="Narise T."/>
            <person name="Kondo S."/>
            <person name="Saito H."/>
            <person name="Sato R."/>
            <person name="Murakawa M."/>
            <person name="Ihara Y."/>
            <person name="Oshima-Yamada Y."/>
            <person name="Ohtaka K."/>
            <person name="Satoh M."/>
            <person name="Sonobe K."/>
            <person name="Ishii M."/>
            <person name="Ohtani R."/>
            <person name="Kanamori-Sato M."/>
            <person name="Honoki R."/>
            <person name="Miyazaki D."/>
            <person name="Mochizuki H."/>
            <person name="Umetsu J."/>
            <person name="Higashi K."/>
            <person name="Shibata D."/>
            <person name="Kamiya Y."/>
            <person name="Sato N."/>
            <person name="Nakamura Y."/>
            <person name="Tabata S."/>
            <person name="Ida S."/>
            <person name="Kurokawa K."/>
            <person name="Ohta H."/>
        </authorList>
    </citation>
    <scope>NUCLEOTIDE SEQUENCE [LARGE SCALE GENOMIC DNA]</scope>
    <source>
        <strain evidence="4 5">NIES-2285</strain>
    </source>
</reference>
<evidence type="ECO:0000259" key="3">
    <source>
        <dbReference type="Pfam" id="PF06094"/>
    </source>
</evidence>
<dbReference type="Pfam" id="PF13563">
    <property type="entry name" value="2_5_RNA_ligase2"/>
    <property type="match status" value="1"/>
</dbReference>
<evidence type="ECO:0000256" key="2">
    <source>
        <dbReference type="SAM" id="MobiDB-lite"/>
    </source>
</evidence>
<dbReference type="InterPro" id="IPR009288">
    <property type="entry name" value="AIG2-like_dom"/>
</dbReference>
<feature type="compositionally biased region" description="Low complexity" evidence="2">
    <location>
        <begin position="217"/>
        <end position="230"/>
    </location>
</feature>
<feature type="compositionally biased region" description="Polar residues" evidence="2">
    <location>
        <begin position="256"/>
        <end position="267"/>
    </location>
</feature>
<sequence>MNAEQGSRSAEAEDVSAELSKRWSEPQKVHKSAICIVPPEELWGPIQDIRRVHDKHYKRWMPHINLIYPFWVDEGDNFQVAAERAVAKLSSIQPFQLSLKAFNYFQHNRSCTMWLDPTDATAQLQTLQAALQEAFPKCTELSTISDSFKPHLSVGQWRNKRETEEGMRAFGDTWPGLEFTLKEVFLISRADFDDPFHKRSAIPLGAEVGASPKLLWTPATSASGTGTDSTNKSNGTGTRNGSGPRNAHGAEDPTSSREQVGSEPSTSGQADLVWNFAYGANVNKHKLEVVRRITPVDSVPGRLAGYRLAFNHRGAMGNVVESPGDACHGLLHQVTREQFNRLREMENGYSAVDVDVEPYDGRGSIRAVVFCSRPEELIQDGLPPSTRYLNLIKSGAKEWGLHPNYVAWLDSLPAVDAQARGPEYWRSPAGLKLPPSQYSRRGGRGRSQRGHHRNREAFVRTGSGRVSAQQSTASQ</sequence>
<feature type="domain" description="Gamma-glutamylcyclotransferase AIG2-like" evidence="3">
    <location>
        <begin position="276"/>
        <end position="375"/>
    </location>
</feature>
<dbReference type="Gene3D" id="3.90.1140.10">
    <property type="entry name" value="Cyclic phosphodiesterase"/>
    <property type="match status" value="1"/>
</dbReference>
<accession>A0A1Y1HZF9</accession>
<dbReference type="EMBL" id="DF237102">
    <property type="protein sequence ID" value="GAQ83573.1"/>
    <property type="molecule type" value="Genomic_DNA"/>
</dbReference>
<feature type="region of interest" description="Disordered" evidence="2">
    <location>
        <begin position="425"/>
        <end position="475"/>
    </location>
</feature>
<feature type="compositionally biased region" description="Basic residues" evidence="2">
    <location>
        <begin position="441"/>
        <end position="454"/>
    </location>
</feature>
<feature type="region of interest" description="Disordered" evidence="2">
    <location>
        <begin position="217"/>
        <end position="267"/>
    </location>
</feature>
<dbReference type="OMA" id="LANMEHE"/>
<dbReference type="AlphaFoldDB" id="A0A1Y1HZF9"/>
<dbReference type="PANTHER" id="PTHR37474">
    <property type="entry name" value="RNA LIGASE/CYCLIC NUCLEOTIDE PHOSPHODIESTERASE"/>
    <property type="match status" value="1"/>
</dbReference>
<dbReference type="SUPFAM" id="SSF55144">
    <property type="entry name" value="LigT-like"/>
    <property type="match status" value="1"/>
</dbReference>
<dbReference type="CDD" id="cd06661">
    <property type="entry name" value="GGCT_like"/>
    <property type="match status" value="1"/>
</dbReference>
<dbReference type="Pfam" id="PF06094">
    <property type="entry name" value="GGACT"/>
    <property type="match status" value="1"/>
</dbReference>
<dbReference type="InterPro" id="IPR013024">
    <property type="entry name" value="GGCT-like"/>
</dbReference>
<dbReference type="Proteomes" id="UP000054558">
    <property type="component" value="Unassembled WGS sequence"/>
</dbReference>
<evidence type="ECO:0000256" key="1">
    <source>
        <dbReference type="ARBA" id="ARBA00002782"/>
    </source>
</evidence>
<gene>
    <name evidence="4" type="ORF">KFL_001530140</name>
</gene>
<keyword evidence="5" id="KW-1185">Reference proteome</keyword>
<dbReference type="Gene3D" id="3.10.490.10">
    <property type="entry name" value="Gamma-glutamyl cyclotransferase-like"/>
    <property type="match status" value="1"/>
</dbReference>
<evidence type="ECO:0000313" key="4">
    <source>
        <dbReference type="EMBL" id="GAQ83573.1"/>
    </source>
</evidence>
<dbReference type="InterPro" id="IPR036568">
    <property type="entry name" value="GGCT-like_sf"/>
</dbReference>
<protein>
    <submittedName>
        <fullName evidence="4">RNA ligase/cyclic nucleotide phosphodiesterase</fullName>
    </submittedName>
</protein>
<dbReference type="SUPFAM" id="SSF110857">
    <property type="entry name" value="Gamma-glutamyl cyclotransferase-like"/>
    <property type="match status" value="1"/>
</dbReference>
<feature type="compositionally biased region" description="Polar residues" evidence="2">
    <location>
        <begin position="464"/>
        <end position="475"/>
    </location>
</feature>
<dbReference type="OrthoDB" id="2011727at2759"/>
<comment type="function">
    <text evidence="1">Putative gamma-glutamylcyclotransferase.</text>
</comment>
<proteinExistence type="predicted"/>
<feature type="compositionally biased region" description="Polar residues" evidence="2">
    <location>
        <begin position="231"/>
        <end position="243"/>
    </location>
</feature>
<organism evidence="4 5">
    <name type="scientific">Klebsormidium nitens</name>
    <name type="common">Green alga</name>
    <name type="synonym">Ulothrix nitens</name>
    <dbReference type="NCBI Taxonomy" id="105231"/>
    <lineage>
        <taxon>Eukaryota</taxon>
        <taxon>Viridiplantae</taxon>
        <taxon>Streptophyta</taxon>
        <taxon>Klebsormidiophyceae</taxon>
        <taxon>Klebsormidiales</taxon>
        <taxon>Klebsormidiaceae</taxon>
        <taxon>Klebsormidium</taxon>
    </lineage>
</organism>
<dbReference type="GO" id="GO:0016874">
    <property type="term" value="F:ligase activity"/>
    <property type="evidence" value="ECO:0007669"/>
    <property type="project" value="UniProtKB-KW"/>
</dbReference>